<dbReference type="EMBL" id="MZ028627">
    <property type="protein sequence ID" value="QWS68127.1"/>
    <property type="molecule type" value="Genomic_DNA"/>
</dbReference>
<evidence type="ECO:0000313" key="2">
    <source>
        <dbReference type="EMBL" id="QWS68127.1"/>
    </source>
</evidence>
<gene>
    <name evidence="2" type="primary">9</name>
    <name evidence="2" type="ORF">SEA_VANLEE_9</name>
</gene>
<organism evidence="2 3">
    <name type="scientific">Gordonia phage VanLee</name>
    <dbReference type="NCBI Taxonomy" id="2845816"/>
    <lineage>
        <taxon>Viruses</taxon>
        <taxon>Duplodnaviria</taxon>
        <taxon>Heunggongvirae</taxon>
        <taxon>Uroviricota</taxon>
        <taxon>Caudoviricetes</taxon>
        <taxon>Kruegerviridae</taxon>
        <taxon>Vanleevirus</taxon>
        <taxon>Vanleevirus vanlee</taxon>
    </lineage>
</organism>
<protein>
    <submittedName>
        <fullName evidence="2">Uncharacterized protein</fullName>
    </submittedName>
</protein>
<evidence type="ECO:0000313" key="3">
    <source>
        <dbReference type="Proteomes" id="UP000683422"/>
    </source>
</evidence>
<proteinExistence type="predicted"/>
<sequence length="114" mass="12393">MADMASGYLYTSLEPTLDGKPQVVWSEKELDYLEGLARWVRTEGPKPAEPEKPKAEQGGDNGAPEKPGASALKPEWEAYARHLELDVDGLTVKEIQALVEAKEAEIAAEGKGKD</sequence>
<name>A0A8F2IFF7_9CAUD</name>
<accession>A0A8F2IFF7</accession>
<reference evidence="2" key="1">
    <citation type="submission" date="2021-04" db="EMBL/GenBank/DDBJ databases">
        <authorList>
            <person name="Barnhill K.B."/>
            <person name="Biggs A.M."/>
            <person name="Bland J."/>
            <person name="Choudhary H.M."/>
            <person name="Crogan R.E."/>
            <person name="Finocchiaro A.B."/>
            <person name="Franco V."/>
            <person name="Fuller T.A."/>
            <person name="Hanwacker C.G."/>
            <person name="Howard Z.E."/>
            <person name="Iqbal M."/>
            <person name="Mathew A.M."/>
            <person name="Miller S."/>
            <person name="Padhye S."/>
            <person name="Rainey E."/>
            <person name="Rodriguez A."/>
            <person name="Stewart E."/>
            <person name="Otero L.A."/>
            <person name="Chase M.A."/>
            <person name="Pollenz R.S."/>
            <person name="Garlena R.A."/>
            <person name="Russell D.A."/>
            <person name="Jacobs-Sera D."/>
            <person name="Hatfull G.F."/>
        </authorList>
    </citation>
    <scope>NUCLEOTIDE SEQUENCE</scope>
</reference>
<dbReference type="KEGG" id="vg:80020422"/>
<dbReference type="Proteomes" id="UP000683422">
    <property type="component" value="Segment"/>
</dbReference>
<feature type="region of interest" description="Disordered" evidence="1">
    <location>
        <begin position="41"/>
        <end position="74"/>
    </location>
</feature>
<dbReference type="GeneID" id="80020422"/>
<evidence type="ECO:0000256" key="1">
    <source>
        <dbReference type="SAM" id="MobiDB-lite"/>
    </source>
</evidence>
<keyword evidence="3" id="KW-1185">Reference proteome</keyword>
<feature type="compositionally biased region" description="Basic and acidic residues" evidence="1">
    <location>
        <begin position="41"/>
        <end position="57"/>
    </location>
</feature>
<dbReference type="RefSeq" id="YP_010755750.1">
    <property type="nucleotide sequence ID" value="NC_073474.1"/>
</dbReference>